<evidence type="ECO:0000259" key="1">
    <source>
        <dbReference type="Pfam" id="PF01408"/>
    </source>
</evidence>
<dbReference type="Gene3D" id="3.40.50.720">
    <property type="entry name" value="NAD(P)-binding Rossmann-like Domain"/>
    <property type="match status" value="1"/>
</dbReference>
<dbReference type="InterPro" id="IPR052515">
    <property type="entry name" value="Gfo/Idh/MocA_Oxidoreductase"/>
</dbReference>
<evidence type="ECO:0000313" key="4">
    <source>
        <dbReference type="Proteomes" id="UP000229569"/>
    </source>
</evidence>
<dbReference type="EMBL" id="PFVG01000056">
    <property type="protein sequence ID" value="PJA92043.1"/>
    <property type="molecule type" value="Genomic_DNA"/>
</dbReference>
<protein>
    <recommendedName>
        <fullName evidence="5">Gfo/Idh/MocA family oxidoreductase</fullName>
    </recommendedName>
</protein>
<dbReference type="InterPro" id="IPR004104">
    <property type="entry name" value="Gfo/Idh/MocA-like_OxRdtase_C"/>
</dbReference>
<dbReference type="PANTHER" id="PTHR43249:SF1">
    <property type="entry name" value="D-GLUCOSIDE 3-DEHYDROGENASE"/>
    <property type="match status" value="1"/>
</dbReference>
<dbReference type="Gene3D" id="3.30.360.10">
    <property type="entry name" value="Dihydrodipicolinate Reductase, domain 2"/>
    <property type="match status" value="1"/>
</dbReference>
<organism evidence="3 4">
    <name type="scientific">Candidatus Kuenenbacteria bacterium CG_4_9_14_3_um_filter_39_14</name>
    <dbReference type="NCBI Taxonomy" id="1974616"/>
    <lineage>
        <taxon>Bacteria</taxon>
        <taxon>Candidatus Kueneniibacteriota</taxon>
    </lineage>
</organism>
<evidence type="ECO:0008006" key="5">
    <source>
        <dbReference type="Google" id="ProtNLM"/>
    </source>
</evidence>
<feature type="domain" description="Gfo/Idh/MocA-like oxidoreductase C-terminal" evidence="2">
    <location>
        <begin position="122"/>
        <end position="175"/>
    </location>
</feature>
<dbReference type="Proteomes" id="UP000229569">
    <property type="component" value="Unassembled WGS sequence"/>
</dbReference>
<sequence>MRFAVIGTGFIFRTHLQAINKIEGKIVDAVNEANGKDAWREMVKNTEADCIVILAPNDLHFEMAKFSAENGKIVLCEKPLTIKSENVKVLMSYPDIFTVCQLRYHPFTKELRSKINPNEKYQIETDISVYREENYWKTWKGQKERSGGILFNLGIHYFDLLLYLFGEPSRILTKYVDEKKGEGEIEGKNFFCKWRINATEPRETQRRVFRINGKDYNFSSKENLAYENLHFYVYKDLLEKKGITPKEALKSIELIEKIYEAFKK</sequence>
<dbReference type="InterPro" id="IPR000683">
    <property type="entry name" value="Gfo/Idh/MocA-like_OxRdtase_N"/>
</dbReference>
<comment type="caution">
    <text evidence="3">The sequence shown here is derived from an EMBL/GenBank/DDBJ whole genome shotgun (WGS) entry which is preliminary data.</text>
</comment>
<dbReference type="SUPFAM" id="SSF51735">
    <property type="entry name" value="NAD(P)-binding Rossmann-fold domains"/>
    <property type="match status" value="1"/>
</dbReference>
<dbReference type="AlphaFoldDB" id="A0A2M7Z8Y7"/>
<gene>
    <name evidence="3" type="ORF">CO134_02190</name>
</gene>
<reference evidence="4" key="1">
    <citation type="submission" date="2017-09" db="EMBL/GenBank/DDBJ databases">
        <title>Depth-based differentiation of microbial function through sediment-hosted aquifers and enrichment of novel symbionts in the deep terrestrial subsurface.</title>
        <authorList>
            <person name="Probst A.J."/>
            <person name="Ladd B."/>
            <person name="Jarett J.K."/>
            <person name="Geller-Mcgrath D.E."/>
            <person name="Sieber C.M.K."/>
            <person name="Emerson J.B."/>
            <person name="Anantharaman K."/>
            <person name="Thomas B.C."/>
            <person name="Malmstrom R."/>
            <person name="Stieglmeier M."/>
            <person name="Klingl A."/>
            <person name="Woyke T."/>
            <person name="Ryan C.M."/>
            <person name="Banfield J.F."/>
        </authorList>
    </citation>
    <scope>NUCLEOTIDE SEQUENCE [LARGE SCALE GENOMIC DNA]</scope>
</reference>
<dbReference type="GO" id="GO:0000166">
    <property type="term" value="F:nucleotide binding"/>
    <property type="evidence" value="ECO:0007669"/>
    <property type="project" value="InterPro"/>
</dbReference>
<dbReference type="Pfam" id="PF02894">
    <property type="entry name" value="GFO_IDH_MocA_C"/>
    <property type="match status" value="1"/>
</dbReference>
<evidence type="ECO:0000313" key="3">
    <source>
        <dbReference type="EMBL" id="PJA92043.1"/>
    </source>
</evidence>
<proteinExistence type="predicted"/>
<dbReference type="PANTHER" id="PTHR43249">
    <property type="entry name" value="UDP-N-ACETYL-2-AMINO-2-DEOXY-D-GLUCURONATE OXIDASE"/>
    <property type="match status" value="1"/>
</dbReference>
<accession>A0A2M7Z8Y7</accession>
<dbReference type="Pfam" id="PF01408">
    <property type="entry name" value="GFO_IDH_MocA"/>
    <property type="match status" value="1"/>
</dbReference>
<feature type="domain" description="Gfo/Idh/MocA-like oxidoreductase N-terminal" evidence="1">
    <location>
        <begin position="1"/>
        <end position="89"/>
    </location>
</feature>
<dbReference type="InterPro" id="IPR036291">
    <property type="entry name" value="NAD(P)-bd_dom_sf"/>
</dbReference>
<name>A0A2M7Z8Y7_9BACT</name>
<evidence type="ECO:0000259" key="2">
    <source>
        <dbReference type="Pfam" id="PF02894"/>
    </source>
</evidence>